<dbReference type="InterPro" id="IPR055568">
    <property type="entry name" value="DUF7144"/>
</dbReference>
<dbReference type="Pfam" id="PF23636">
    <property type="entry name" value="DUF7144"/>
    <property type="match status" value="1"/>
</dbReference>
<feature type="transmembrane region" description="Helical" evidence="1">
    <location>
        <begin position="109"/>
        <end position="126"/>
    </location>
</feature>
<name>A0ABP6Q5Q1_9ACTN</name>
<evidence type="ECO:0000313" key="3">
    <source>
        <dbReference type="EMBL" id="GAA3205872.1"/>
    </source>
</evidence>
<evidence type="ECO:0000259" key="2">
    <source>
        <dbReference type="Pfam" id="PF23636"/>
    </source>
</evidence>
<protein>
    <recommendedName>
        <fullName evidence="2">DUF7144 domain-containing protein</fullName>
    </recommendedName>
</protein>
<feature type="domain" description="DUF7144" evidence="2">
    <location>
        <begin position="17"/>
        <end position="129"/>
    </location>
</feature>
<feature type="transmembrane region" description="Helical" evidence="1">
    <location>
        <begin position="12"/>
        <end position="40"/>
    </location>
</feature>
<evidence type="ECO:0000313" key="4">
    <source>
        <dbReference type="Proteomes" id="UP001501237"/>
    </source>
</evidence>
<organism evidence="3 4">
    <name type="scientific">Actinocorallia longicatena</name>
    <dbReference type="NCBI Taxonomy" id="111803"/>
    <lineage>
        <taxon>Bacteria</taxon>
        <taxon>Bacillati</taxon>
        <taxon>Actinomycetota</taxon>
        <taxon>Actinomycetes</taxon>
        <taxon>Streptosporangiales</taxon>
        <taxon>Thermomonosporaceae</taxon>
        <taxon>Actinocorallia</taxon>
    </lineage>
</organism>
<evidence type="ECO:0000256" key="1">
    <source>
        <dbReference type="SAM" id="Phobius"/>
    </source>
</evidence>
<dbReference type="EMBL" id="BAAAUV010000004">
    <property type="protein sequence ID" value="GAA3205872.1"/>
    <property type="molecule type" value="Genomic_DNA"/>
</dbReference>
<sequence length="139" mass="15023">MGRAVGRQTSGWASGVALFAGVMMIVIGFFEATVGLVAIIENEFYVLTTDYLFEFDVTTWGWIHLAAGILVGVSGFAVFAGVLWGRVIGIITAVLSGVVNFLYLPYYPVWAVLIIALDVLVIWALCQYDRKAAQGLGVI</sequence>
<accession>A0ABP6Q5Q1</accession>
<keyword evidence="4" id="KW-1185">Reference proteome</keyword>
<dbReference type="RefSeq" id="WP_344825475.1">
    <property type="nucleotide sequence ID" value="NZ_BAAAUV010000004.1"/>
</dbReference>
<keyword evidence="1" id="KW-0812">Transmembrane</keyword>
<keyword evidence="1" id="KW-1133">Transmembrane helix</keyword>
<feature type="transmembrane region" description="Helical" evidence="1">
    <location>
        <begin position="60"/>
        <end position="80"/>
    </location>
</feature>
<feature type="transmembrane region" description="Helical" evidence="1">
    <location>
        <begin position="87"/>
        <end position="103"/>
    </location>
</feature>
<keyword evidence="1" id="KW-0472">Membrane</keyword>
<comment type="caution">
    <text evidence="3">The sequence shown here is derived from an EMBL/GenBank/DDBJ whole genome shotgun (WGS) entry which is preliminary data.</text>
</comment>
<dbReference type="Proteomes" id="UP001501237">
    <property type="component" value="Unassembled WGS sequence"/>
</dbReference>
<gene>
    <name evidence="3" type="ORF">GCM10010468_21120</name>
</gene>
<reference evidence="4" key="1">
    <citation type="journal article" date="2019" name="Int. J. Syst. Evol. Microbiol.">
        <title>The Global Catalogue of Microorganisms (GCM) 10K type strain sequencing project: providing services to taxonomists for standard genome sequencing and annotation.</title>
        <authorList>
            <consortium name="The Broad Institute Genomics Platform"/>
            <consortium name="The Broad Institute Genome Sequencing Center for Infectious Disease"/>
            <person name="Wu L."/>
            <person name="Ma J."/>
        </authorList>
    </citation>
    <scope>NUCLEOTIDE SEQUENCE [LARGE SCALE GENOMIC DNA]</scope>
    <source>
        <strain evidence="4">JCM 9377</strain>
    </source>
</reference>
<proteinExistence type="predicted"/>